<dbReference type="PANTHER" id="PTHR11864:SF0">
    <property type="entry name" value="PRP40 PRE-MRNA PROCESSING FACTOR 40 HOMOLOG A (YEAST)"/>
    <property type="match status" value="1"/>
</dbReference>
<dbReference type="FunCoup" id="A3LXR3">
    <property type="interactions" value="1219"/>
</dbReference>
<dbReference type="Proteomes" id="UP000002258">
    <property type="component" value="Chromosome 6"/>
</dbReference>
<dbReference type="InParanoid" id="A3LXR3"/>
<gene>
    <name evidence="4" type="primary">PRP40</name>
    <name evidence="4" type="ORF">PICST_62786</name>
</gene>
<dbReference type="OrthoDB" id="187617at2759"/>
<evidence type="ECO:0000259" key="3">
    <source>
        <dbReference type="PROSITE" id="PS51676"/>
    </source>
</evidence>
<feature type="domain" description="WW" evidence="2">
    <location>
        <begin position="41"/>
        <end position="68"/>
    </location>
</feature>
<dbReference type="Gene3D" id="2.20.70.10">
    <property type="match status" value="2"/>
</dbReference>
<protein>
    <submittedName>
        <fullName evidence="4">Pre-mRNA processing protein</fullName>
    </submittedName>
</protein>
<dbReference type="Gene3D" id="1.10.10.440">
    <property type="entry name" value="FF domain"/>
    <property type="match status" value="2"/>
</dbReference>
<evidence type="ECO:0000256" key="1">
    <source>
        <dbReference type="SAM" id="MobiDB-lite"/>
    </source>
</evidence>
<organism evidence="4 5">
    <name type="scientific">Scheffersomyces stipitis (strain ATCC 58785 / CBS 6054 / NBRC 10063 / NRRL Y-11545)</name>
    <name type="common">Yeast</name>
    <name type="synonym">Pichia stipitis</name>
    <dbReference type="NCBI Taxonomy" id="322104"/>
    <lineage>
        <taxon>Eukaryota</taxon>
        <taxon>Fungi</taxon>
        <taxon>Dikarya</taxon>
        <taxon>Ascomycota</taxon>
        <taxon>Saccharomycotina</taxon>
        <taxon>Pichiomycetes</taxon>
        <taxon>Debaryomycetaceae</taxon>
        <taxon>Scheffersomyces</taxon>
    </lineage>
</organism>
<feature type="non-terminal residue" evidence="4">
    <location>
        <position position="478"/>
    </location>
</feature>
<feature type="compositionally biased region" description="Basic and acidic residues" evidence="1">
    <location>
        <begin position="68"/>
        <end position="87"/>
    </location>
</feature>
<dbReference type="InterPro" id="IPR036517">
    <property type="entry name" value="FF_domain_sf"/>
</dbReference>
<dbReference type="InterPro" id="IPR001202">
    <property type="entry name" value="WW_dom"/>
</dbReference>
<dbReference type="CDD" id="cd00201">
    <property type="entry name" value="WW"/>
    <property type="match status" value="2"/>
</dbReference>
<dbReference type="GO" id="GO:0045292">
    <property type="term" value="P:mRNA cis splicing, via spliceosome"/>
    <property type="evidence" value="ECO:0007669"/>
    <property type="project" value="InterPro"/>
</dbReference>
<dbReference type="OMA" id="NEPIYKH"/>
<dbReference type="SUPFAM" id="SSF81698">
    <property type="entry name" value="FF domain"/>
    <property type="match status" value="2"/>
</dbReference>
<feature type="region of interest" description="Disordered" evidence="1">
    <location>
        <begin position="56"/>
        <end position="93"/>
    </location>
</feature>
<dbReference type="KEGG" id="pic:PICST_62786"/>
<feature type="compositionally biased region" description="Polar residues" evidence="1">
    <location>
        <begin position="24"/>
        <end position="40"/>
    </location>
</feature>
<evidence type="ECO:0000313" key="5">
    <source>
        <dbReference type="Proteomes" id="UP000002258"/>
    </source>
</evidence>
<dbReference type="GO" id="GO:0003723">
    <property type="term" value="F:RNA binding"/>
    <property type="evidence" value="ECO:0007669"/>
    <property type="project" value="TreeGrafter"/>
</dbReference>
<dbReference type="Pfam" id="PF00397">
    <property type="entry name" value="WW"/>
    <property type="match status" value="2"/>
</dbReference>
<dbReference type="InterPro" id="IPR036020">
    <property type="entry name" value="WW_dom_sf"/>
</dbReference>
<sequence length="478" mass="56219">MSEWEKVTDNEGRVYYYNSKTKETSWTLPQSESSVSSGSKWQEYATDDGRKYYYNESTGETTWEMPQEMEKAEDKRNDEQVASKSTEESQLDLRLASEPIKKSDLVNPPKDDSYPESEAFVEMLRSNKVDSTWSFQAVMSKFIDDPKYWAIPDALERKKLYDEYLVTRFKEDLSNKSLLVETFKKNFVETLKKYEENGRLSRNSRWISVKKLLIAEDNPIFKHSILSDAEIAEIYYEYISRLKKQYEEELSKNKDRALSELESYLTQINPNIVSSTSNWQELLENLKADARFRANKHFNVLSDVDLLEMYETKIYPTIIQKIKSEIDDVQKKNYRSDRKARQKYKALLKTLDINANSNFKDFLYILENDDSFIELCGRNGSTALELFWDIVDEKSQVLKLKMYLVESVLLDLKKEDSTLTKSKILSSENNFIEFLSNSSDQRIENLDIDLNDANETEVLYGALKREFEAQQEKRRVRF</sequence>
<dbReference type="GO" id="GO:0071004">
    <property type="term" value="C:U2-type prespliceosome"/>
    <property type="evidence" value="ECO:0007669"/>
    <property type="project" value="TreeGrafter"/>
</dbReference>
<dbReference type="EMBL" id="CP000500">
    <property type="protein sequence ID" value="ABN67510.2"/>
    <property type="molecule type" value="Genomic_DNA"/>
</dbReference>
<dbReference type="STRING" id="322104.A3LXR3"/>
<dbReference type="PROSITE" id="PS51676">
    <property type="entry name" value="FF"/>
    <property type="match status" value="1"/>
</dbReference>
<feature type="domain" description="FF" evidence="3">
    <location>
        <begin position="335"/>
        <end position="393"/>
    </location>
</feature>
<dbReference type="eggNOG" id="KOG0152">
    <property type="taxonomic scope" value="Eukaryota"/>
</dbReference>
<dbReference type="SMART" id="SM00441">
    <property type="entry name" value="FF"/>
    <property type="match status" value="3"/>
</dbReference>
<keyword evidence="5" id="KW-1185">Reference proteome</keyword>
<accession>A3LXR3</accession>
<reference evidence="4 5" key="1">
    <citation type="journal article" date="2007" name="Nat. Biotechnol.">
        <title>Genome sequence of the lignocellulose-bioconverting and xylose-fermenting yeast Pichia stipitis.</title>
        <authorList>
            <person name="Jeffries T.W."/>
            <person name="Grigoriev I.V."/>
            <person name="Grimwood J."/>
            <person name="Laplaza J.M."/>
            <person name="Aerts A."/>
            <person name="Salamov A."/>
            <person name="Schmutz J."/>
            <person name="Lindquist E."/>
            <person name="Dehal P."/>
            <person name="Shapiro H."/>
            <person name="Jin Y.S."/>
            <person name="Passoth V."/>
            <person name="Richardson P.M."/>
        </authorList>
    </citation>
    <scope>NUCLEOTIDE SEQUENCE [LARGE SCALE GENOMIC DNA]</scope>
    <source>
        <strain evidence="5">ATCC 58785 / CBS 6054 / NBRC 10063 / NRRL Y-11545</strain>
    </source>
</reference>
<dbReference type="HOGENOM" id="CLU_005825_1_2_1"/>
<dbReference type="Pfam" id="PF01846">
    <property type="entry name" value="FF"/>
    <property type="match status" value="2"/>
</dbReference>
<dbReference type="InterPro" id="IPR002713">
    <property type="entry name" value="FF_domain"/>
</dbReference>
<evidence type="ECO:0000259" key="2">
    <source>
        <dbReference type="PROSITE" id="PS50020"/>
    </source>
</evidence>
<feature type="domain" description="WW" evidence="2">
    <location>
        <begin position="1"/>
        <end position="31"/>
    </location>
</feature>
<dbReference type="AlphaFoldDB" id="A3LXR3"/>
<proteinExistence type="predicted"/>
<dbReference type="GeneID" id="4840034"/>
<dbReference type="PROSITE" id="PS50020">
    <property type="entry name" value="WW_DOMAIN_2"/>
    <property type="match status" value="2"/>
</dbReference>
<dbReference type="RefSeq" id="XP_001385539.2">
    <property type="nucleotide sequence ID" value="XM_001385502.1"/>
</dbReference>
<dbReference type="GO" id="GO:0005685">
    <property type="term" value="C:U1 snRNP"/>
    <property type="evidence" value="ECO:0007669"/>
    <property type="project" value="TreeGrafter"/>
</dbReference>
<name>A3LXR3_PICST</name>
<dbReference type="InterPro" id="IPR039726">
    <property type="entry name" value="Prp40-like"/>
</dbReference>
<dbReference type="PANTHER" id="PTHR11864">
    <property type="entry name" value="PRE-MRNA-PROCESSING PROTEIN PRP40"/>
    <property type="match status" value="1"/>
</dbReference>
<dbReference type="SUPFAM" id="SSF51045">
    <property type="entry name" value="WW domain"/>
    <property type="match status" value="2"/>
</dbReference>
<feature type="region of interest" description="Disordered" evidence="1">
    <location>
        <begin position="18"/>
        <end position="40"/>
    </location>
</feature>
<dbReference type="PROSITE" id="PS01159">
    <property type="entry name" value="WW_DOMAIN_1"/>
    <property type="match status" value="2"/>
</dbReference>
<evidence type="ECO:0000313" key="4">
    <source>
        <dbReference type="EMBL" id="ABN67510.2"/>
    </source>
</evidence>
<dbReference type="SMART" id="SM00456">
    <property type="entry name" value="WW"/>
    <property type="match status" value="2"/>
</dbReference>